<dbReference type="GO" id="GO:0005783">
    <property type="term" value="C:endoplasmic reticulum"/>
    <property type="evidence" value="ECO:0007669"/>
    <property type="project" value="TreeGrafter"/>
</dbReference>
<dbReference type="PANTHER" id="PTHR15092">
    <property type="entry name" value="POLY A -SPECIFIC RIBONUCLEASE/TARGET OF EGR1, MEMBER 1"/>
    <property type="match status" value="1"/>
</dbReference>
<name>A0A7R9F9H2_9NEOP</name>
<protein>
    <submittedName>
        <fullName evidence="2">Uncharacterized protein</fullName>
    </submittedName>
</protein>
<dbReference type="Pfam" id="PF04857">
    <property type="entry name" value="CAF1"/>
    <property type="match status" value="1"/>
</dbReference>
<dbReference type="PANTHER" id="PTHR15092:SF22">
    <property type="entry name" value="POLY(A)-SPECIFIC RIBONUCLEASE PNLDC1"/>
    <property type="match status" value="1"/>
</dbReference>
<gene>
    <name evidence="2" type="ORF">TBIB3V08_LOCUS11673</name>
</gene>
<sequence>MCEVLLSNFEEIFPKIEEDFRNATFIALDAEFSGGINPSQEINKPSLFDNGRERYQKLRQCLGGYIVLQIGLTSFRFCRQGNAYVSTTYNFHVFPRSFFSLDNSFSCQASSLEFLSRHNFDFNKFVYEGLPYLSQSQESHLRQELCEGHLFQDLERTVTLDDERVLQEECSRVCEWVASAVLGDSLLLGRENLQRRGKSLVYMLHKELRKRFLSVWTFPEKGLVLVKKVSADERSDLVDLERKSSSLEHDVIKSMLGFSRVFKLLTELGKPLVGHNLLLDLALMYAQFHEPLPYKWVSNVLNEMYMYFKNSNGVSLALFSPSIKSTNGYDLKVLSFPWQYRMSASAGIPLYHLTKEGPSRHLLWTLVAKQRKPSTDRSTIPGIQVQLSQQVSG</sequence>
<comment type="similarity">
    <text evidence="1">Belongs to the CAF1 family.</text>
</comment>
<dbReference type="GO" id="GO:1990432">
    <property type="term" value="P:siRNA 3'-end processing"/>
    <property type="evidence" value="ECO:0007669"/>
    <property type="project" value="TreeGrafter"/>
</dbReference>
<dbReference type="GO" id="GO:0005634">
    <property type="term" value="C:nucleus"/>
    <property type="evidence" value="ECO:0007669"/>
    <property type="project" value="TreeGrafter"/>
</dbReference>
<dbReference type="GO" id="GO:1990431">
    <property type="term" value="P:priRNA 3'-end processing"/>
    <property type="evidence" value="ECO:0007669"/>
    <property type="project" value="TreeGrafter"/>
</dbReference>
<dbReference type="InterPro" id="IPR012337">
    <property type="entry name" value="RNaseH-like_sf"/>
</dbReference>
<dbReference type="Gene3D" id="3.30.420.10">
    <property type="entry name" value="Ribonuclease H-like superfamily/Ribonuclease H"/>
    <property type="match status" value="2"/>
</dbReference>
<dbReference type="GO" id="GO:0000289">
    <property type="term" value="P:nuclear-transcribed mRNA poly(A) tail shortening"/>
    <property type="evidence" value="ECO:0007669"/>
    <property type="project" value="TreeGrafter"/>
</dbReference>
<proteinExistence type="inferred from homology"/>
<dbReference type="AlphaFoldDB" id="A0A7R9F9H2"/>
<evidence type="ECO:0000256" key="1">
    <source>
        <dbReference type="ARBA" id="ARBA00008372"/>
    </source>
</evidence>
<dbReference type="GO" id="GO:0003723">
    <property type="term" value="F:RNA binding"/>
    <property type="evidence" value="ECO:0007669"/>
    <property type="project" value="TreeGrafter"/>
</dbReference>
<accession>A0A7R9F9H2</accession>
<dbReference type="InterPro" id="IPR051181">
    <property type="entry name" value="CAF1_poly(A)_ribonucleases"/>
</dbReference>
<dbReference type="InterPro" id="IPR036397">
    <property type="entry name" value="RNaseH_sf"/>
</dbReference>
<dbReference type="InterPro" id="IPR006941">
    <property type="entry name" value="RNase_CAF1"/>
</dbReference>
<organism evidence="2">
    <name type="scientific">Timema bartmani</name>
    <dbReference type="NCBI Taxonomy" id="61472"/>
    <lineage>
        <taxon>Eukaryota</taxon>
        <taxon>Metazoa</taxon>
        <taxon>Ecdysozoa</taxon>
        <taxon>Arthropoda</taxon>
        <taxon>Hexapoda</taxon>
        <taxon>Insecta</taxon>
        <taxon>Pterygota</taxon>
        <taxon>Neoptera</taxon>
        <taxon>Polyneoptera</taxon>
        <taxon>Phasmatodea</taxon>
        <taxon>Timematodea</taxon>
        <taxon>Timematoidea</taxon>
        <taxon>Timematidae</taxon>
        <taxon>Timema</taxon>
    </lineage>
</organism>
<evidence type="ECO:0000313" key="2">
    <source>
        <dbReference type="EMBL" id="CAD7449398.1"/>
    </source>
</evidence>
<dbReference type="SUPFAM" id="SSF53098">
    <property type="entry name" value="Ribonuclease H-like"/>
    <property type="match status" value="1"/>
</dbReference>
<dbReference type="EMBL" id="OD571614">
    <property type="protein sequence ID" value="CAD7449398.1"/>
    <property type="molecule type" value="Genomic_DNA"/>
</dbReference>
<dbReference type="GO" id="GO:0000175">
    <property type="term" value="F:3'-5'-RNA exonuclease activity"/>
    <property type="evidence" value="ECO:0007669"/>
    <property type="project" value="TreeGrafter"/>
</dbReference>
<reference evidence="2" key="1">
    <citation type="submission" date="2020-11" db="EMBL/GenBank/DDBJ databases">
        <authorList>
            <person name="Tran Van P."/>
        </authorList>
    </citation>
    <scope>NUCLEOTIDE SEQUENCE</scope>
</reference>